<dbReference type="InterPro" id="IPR050331">
    <property type="entry name" value="Zinc_finger"/>
</dbReference>
<evidence type="ECO:0000256" key="8">
    <source>
        <dbReference type="ARBA" id="ARBA00023163"/>
    </source>
</evidence>
<evidence type="ECO:0000256" key="7">
    <source>
        <dbReference type="ARBA" id="ARBA00023125"/>
    </source>
</evidence>
<dbReference type="FunFam" id="3.30.160.60:FF:000012">
    <property type="entry name" value="RB-associated KRAB zinc finger protein-like"/>
    <property type="match status" value="1"/>
</dbReference>
<organism evidence="12 13">
    <name type="scientific">Culex pipiens pipiens</name>
    <name type="common">Northern house mosquito</name>
    <dbReference type="NCBI Taxonomy" id="38569"/>
    <lineage>
        <taxon>Eukaryota</taxon>
        <taxon>Metazoa</taxon>
        <taxon>Ecdysozoa</taxon>
        <taxon>Arthropoda</taxon>
        <taxon>Hexapoda</taxon>
        <taxon>Insecta</taxon>
        <taxon>Pterygota</taxon>
        <taxon>Neoptera</taxon>
        <taxon>Endopterygota</taxon>
        <taxon>Diptera</taxon>
        <taxon>Nematocera</taxon>
        <taxon>Culicoidea</taxon>
        <taxon>Culicidae</taxon>
        <taxon>Culicinae</taxon>
        <taxon>Culicini</taxon>
        <taxon>Culex</taxon>
        <taxon>Culex</taxon>
    </lineage>
</organism>
<keyword evidence="3" id="KW-0677">Repeat</keyword>
<feature type="domain" description="C2H2-type" evidence="11">
    <location>
        <begin position="375"/>
        <end position="402"/>
    </location>
</feature>
<evidence type="ECO:0000256" key="5">
    <source>
        <dbReference type="ARBA" id="ARBA00022833"/>
    </source>
</evidence>
<comment type="subcellular location">
    <subcellularLocation>
        <location evidence="1">Nucleus</location>
    </subcellularLocation>
</comment>
<feature type="domain" description="C2H2-type" evidence="11">
    <location>
        <begin position="346"/>
        <end position="374"/>
    </location>
</feature>
<feature type="domain" description="C2H2-type" evidence="11">
    <location>
        <begin position="290"/>
        <end position="317"/>
    </location>
</feature>
<evidence type="ECO:0000313" key="12">
    <source>
        <dbReference type="EMBL" id="KAL1380507.1"/>
    </source>
</evidence>
<dbReference type="PROSITE" id="PS50157">
    <property type="entry name" value="ZINC_FINGER_C2H2_2"/>
    <property type="match status" value="8"/>
</dbReference>
<evidence type="ECO:0000256" key="4">
    <source>
        <dbReference type="ARBA" id="ARBA00022771"/>
    </source>
</evidence>
<dbReference type="AlphaFoldDB" id="A0ABD1CWT5"/>
<sequence>MKTEFNEIANPATLCRVCMAAEEDHFSNLYEESPSSQPPISLHEMLQSLHNVCRDAIIAAFNLHQQCIESDRRLGELLTFEKEFDFPKSNEELEDFPTTVVVNEIVMPTEDAGDVSKTCSECGKAFSRRFTLLRHQRNGVCPGKSNDMNPKDPLFDECRLPKNCLVCDREFDSQLTLDKHLQSGYCPNKRKKRHKRTGSCAGTDPKMFPCRLCDKAFNTPNALQGHRRKCHGSNADSVIWAPEAEFCSEDKMASEERKADELYLCELCDALFLTRHVLWYHTLKHKEPNVTCSVCGKKLSSKYNLELHMLRHTGKKMHACELCSMRFTTSGAKAAHLRIHKKERPFVCDICGKRVVSKASLAKHVKEIHENIRRFVCSVCTRRFTTKSHLSCHMLTHTKEKPYKCKLCPQAYSQTTDLVRHVSRAHWSGKPYPCDRCDESFRLIEGLREHYRVHVQAGEGLSEMAEVRFNSMTIMDKLFAKIKQQRAEESGNLDSC</sequence>
<dbReference type="GO" id="GO:0005634">
    <property type="term" value="C:nucleus"/>
    <property type="evidence" value="ECO:0007669"/>
    <property type="project" value="UniProtKB-SubCell"/>
</dbReference>
<dbReference type="Proteomes" id="UP001562425">
    <property type="component" value="Unassembled WGS sequence"/>
</dbReference>
<keyword evidence="2" id="KW-0479">Metal-binding</keyword>
<evidence type="ECO:0000259" key="11">
    <source>
        <dbReference type="PROSITE" id="PS50157"/>
    </source>
</evidence>
<dbReference type="InterPro" id="IPR012934">
    <property type="entry name" value="Znf_AD"/>
</dbReference>
<dbReference type="GO" id="GO:0008270">
    <property type="term" value="F:zinc ion binding"/>
    <property type="evidence" value="ECO:0007669"/>
    <property type="project" value="UniProtKB-KW"/>
</dbReference>
<comment type="caution">
    <text evidence="12">The sequence shown here is derived from an EMBL/GenBank/DDBJ whole genome shotgun (WGS) entry which is preliminary data.</text>
</comment>
<keyword evidence="7" id="KW-0238">DNA-binding</keyword>
<accession>A0ABD1CWT5</accession>
<feature type="domain" description="C2H2-type" evidence="11">
    <location>
        <begin position="208"/>
        <end position="236"/>
    </location>
</feature>
<name>A0ABD1CWT5_CULPP</name>
<evidence type="ECO:0000256" key="3">
    <source>
        <dbReference type="ARBA" id="ARBA00022737"/>
    </source>
</evidence>
<feature type="domain" description="C2H2-type" evidence="11">
    <location>
        <begin position="432"/>
        <end position="459"/>
    </location>
</feature>
<feature type="domain" description="C2H2-type" evidence="11">
    <location>
        <begin position="318"/>
        <end position="345"/>
    </location>
</feature>
<dbReference type="GO" id="GO:0003677">
    <property type="term" value="F:DNA binding"/>
    <property type="evidence" value="ECO:0007669"/>
    <property type="project" value="UniProtKB-KW"/>
</dbReference>
<evidence type="ECO:0000256" key="1">
    <source>
        <dbReference type="ARBA" id="ARBA00004123"/>
    </source>
</evidence>
<feature type="domain" description="C2H2-type" evidence="11">
    <location>
        <begin position="117"/>
        <end position="146"/>
    </location>
</feature>
<dbReference type="Gene3D" id="3.30.160.60">
    <property type="entry name" value="Classic Zinc Finger"/>
    <property type="match status" value="8"/>
</dbReference>
<dbReference type="PANTHER" id="PTHR16515:SF49">
    <property type="entry name" value="GASTRULA ZINC FINGER PROTEIN XLCGF49.1-LIKE-RELATED"/>
    <property type="match status" value="1"/>
</dbReference>
<keyword evidence="8" id="KW-0804">Transcription</keyword>
<evidence type="ECO:0000256" key="9">
    <source>
        <dbReference type="ARBA" id="ARBA00023242"/>
    </source>
</evidence>
<keyword evidence="4 10" id="KW-0863">Zinc-finger</keyword>
<keyword evidence="6" id="KW-0805">Transcription regulation</keyword>
<feature type="domain" description="C2H2-type" evidence="11">
    <location>
        <begin position="403"/>
        <end position="431"/>
    </location>
</feature>
<dbReference type="FunFam" id="3.30.160.60:FF:000446">
    <property type="entry name" value="Zinc finger protein"/>
    <property type="match status" value="1"/>
</dbReference>
<keyword evidence="9" id="KW-0539">Nucleus</keyword>
<dbReference type="InterPro" id="IPR013087">
    <property type="entry name" value="Znf_C2H2_type"/>
</dbReference>
<dbReference type="SUPFAM" id="SSF57667">
    <property type="entry name" value="beta-beta-alpha zinc fingers"/>
    <property type="match status" value="6"/>
</dbReference>
<dbReference type="InterPro" id="IPR036236">
    <property type="entry name" value="Znf_C2H2_sf"/>
</dbReference>
<dbReference type="PROSITE" id="PS00028">
    <property type="entry name" value="ZINC_FINGER_C2H2_1"/>
    <property type="match status" value="8"/>
</dbReference>
<proteinExistence type="predicted"/>
<dbReference type="PANTHER" id="PTHR16515">
    <property type="entry name" value="PR DOMAIN ZINC FINGER PROTEIN"/>
    <property type="match status" value="1"/>
</dbReference>
<dbReference type="EMBL" id="JBEHCU010009090">
    <property type="protein sequence ID" value="KAL1380507.1"/>
    <property type="molecule type" value="Genomic_DNA"/>
</dbReference>
<evidence type="ECO:0000256" key="2">
    <source>
        <dbReference type="ARBA" id="ARBA00022723"/>
    </source>
</evidence>
<dbReference type="Pfam" id="PF00096">
    <property type="entry name" value="zf-C2H2"/>
    <property type="match status" value="5"/>
</dbReference>
<keyword evidence="13" id="KW-1185">Reference proteome</keyword>
<dbReference type="SMART" id="SM00355">
    <property type="entry name" value="ZnF_C2H2"/>
    <property type="match status" value="10"/>
</dbReference>
<dbReference type="Pfam" id="PF13912">
    <property type="entry name" value="zf-C2H2_6"/>
    <property type="match status" value="1"/>
</dbReference>
<dbReference type="SMART" id="SM00868">
    <property type="entry name" value="zf-AD"/>
    <property type="match status" value="2"/>
</dbReference>
<protein>
    <recommendedName>
        <fullName evidence="11">C2H2-type domain-containing protein</fullName>
    </recommendedName>
</protein>
<evidence type="ECO:0000256" key="10">
    <source>
        <dbReference type="PROSITE-ProRule" id="PRU00042"/>
    </source>
</evidence>
<gene>
    <name evidence="12" type="ORF">pipiens_014143</name>
</gene>
<keyword evidence="5" id="KW-0862">Zinc</keyword>
<evidence type="ECO:0000313" key="13">
    <source>
        <dbReference type="Proteomes" id="UP001562425"/>
    </source>
</evidence>
<reference evidence="12 13" key="1">
    <citation type="submission" date="2024-05" db="EMBL/GenBank/DDBJ databases">
        <title>Culex pipiens pipiens assembly and annotation.</title>
        <authorList>
            <person name="Alout H."/>
            <person name="Durand T."/>
        </authorList>
    </citation>
    <scope>NUCLEOTIDE SEQUENCE [LARGE SCALE GENOMIC DNA]</scope>
    <source>
        <strain evidence="12">HA-2024</strain>
        <tissue evidence="12">Whole body</tissue>
    </source>
</reference>
<evidence type="ECO:0000256" key="6">
    <source>
        <dbReference type="ARBA" id="ARBA00023015"/>
    </source>
</evidence>